<dbReference type="InterPro" id="IPR042240">
    <property type="entry name" value="CHASE_sf"/>
</dbReference>
<dbReference type="EMBL" id="CP035913">
    <property type="protein sequence ID" value="QBE65529.1"/>
    <property type="molecule type" value="Genomic_DNA"/>
</dbReference>
<dbReference type="InterPro" id="IPR036097">
    <property type="entry name" value="HisK_dim/P_sf"/>
</dbReference>
<dbReference type="SMART" id="SM00387">
    <property type="entry name" value="HATPase_c"/>
    <property type="match status" value="1"/>
</dbReference>
<dbReference type="CDD" id="cd00130">
    <property type="entry name" value="PAS"/>
    <property type="match status" value="1"/>
</dbReference>
<dbReference type="Pfam" id="PF03924">
    <property type="entry name" value="CHASE"/>
    <property type="match status" value="1"/>
</dbReference>
<dbReference type="InterPro" id="IPR036890">
    <property type="entry name" value="HATPase_C_sf"/>
</dbReference>
<keyword evidence="10 14" id="KW-1133">Transmembrane helix</keyword>
<sequence>MQNAASSSLQPDQTGRILPLALALGTLCAGLVASGWVWNGLRAGHDAQLRAEFDYRVRELQQRVSRRMATYEQVLRGAQAYALATPPLPDAAAFRTYAATLQLRLHYPGIQGVGIALLDRQQGPGSKVVMIEPLDVMNRRALGYDMLAEPVRRAAMVRARDTGNPALTGQVRLVQEGSGAGQPGFLMYLPLYASALPPAGDGASADVAARRNALHGWVYGAFRMHDFMKGLNGEREADLHVAVYDAAPTPDNCMYGCAYADGDARLDMRRQLDIAGRPWILRVRSNPAFEQRMASRQAAWAGVSGIIVSMLSASLVWLLAQGRRRARQLARSMTDDLQRSYGTLRQERARLISILEHANDAFVAVDATGRITYWNAQAERIFGWSVQEALGRPLRDLFPGEQPELDRLLAFDTAVFDNGRGLRLELVAATREGLAVPVELSCSRAESEGEPALHGFLRDLSAKKAAAARDAERQHDLQQAQKALNRAQKLEAVGKLTGGVAHDFNNVLQVIYGNVQAVAMAPRAPDAPRRLEGALAAVERGANLSRQLLAFARRQPLEPVVINLARLLRNIDDLLRRALGEGVELATRVEAGLWNTLADPNQLENVVLNLAINARDAMAGQGRLTIELSNTVLDEHDAAVVPDAVAGDYVLLAVSDNGSGMPPEVQERVFEPFFTTKPEGVGTGLGLSMAYGFVRQTGGHIRVYSEVGVGTTMRLYFPRSGAPETTQAPEQASPATGGTETVLLVDDDAAVRDTVAAMLRSLRYTVLEAGDADEAIRMLHGGAPVDLLFTDVVMPGTLPVAELARVARHLRPGIAVLFTSGYTQDAAQHGGQLEPGTHLLSKPYRRDELARKVRSVLDERAADPSAPADTVPTAPQRVLVVEDNDDLRDLTCEMIMALGWQATGVGSAEAALESLAAGGIGAVFTDVELPGMSGLELARRLADNPALPVVIVSGRALGDDVPPGVRFLYKPYRIDAVEEILAQLRLARQETGDPDDD</sequence>
<feature type="domain" description="Response regulatory" evidence="16">
    <location>
        <begin position="877"/>
        <end position="985"/>
    </location>
</feature>
<dbReference type="Gene3D" id="3.30.565.10">
    <property type="entry name" value="Histidine kinase-like ATPase, C-terminal domain"/>
    <property type="match status" value="1"/>
</dbReference>
<dbReference type="KEGG" id="plue:EWM63_23150"/>
<dbReference type="RefSeq" id="WP_130188639.1">
    <property type="nucleotide sequence ID" value="NZ_CP035913.1"/>
</dbReference>
<dbReference type="InterPro" id="IPR035965">
    <property type="entry name" value="PAS-like_dom_sf"/>
</dbReference>
<dbReference type="PROSITE" id="PS50112">
    <property type="entry name" value="PAS"/>
    <property type="match status" value="1"/>
</dbReference>
<feature type="domain" description="CHASE" evidence="18">
    <location>
        <begin position="128"/>
        <end position="282"/>
    </location>
</feature>
<dbReference type="SMART" id="SM01079">
    <property type="entry name" value="CHASE"/>
    <property type="match status" value="1"/>
</dbReference>
<dbReference type="InterPro" id="IPR004358">
    <property type="entry name" value="Sig_transdc_His_kin-like_C"/>
</dbReference>
<evidence type="ECO:0000259" key="18">
    <source>
        <dbReference type="PROSITE" id="PS50839"/>
    </source>
</evidence>
<dbReference type="GO" id="GO:0000155">
    <property type="term" value="F:phosphorelay sensor kinase activity"/>
    <property type="evidence" value="ECO:0007669"/>
    <property type="project" value="InterPro"/>
</dbReference>
<feature type="transmembrane region" description="Helical" evidence="14">
    <location>
        <begin position="20"/>
        <end position="41"/>
    </location>
</feature>
<dbReference type="InterPro" id="IPR011006">
    <property type="entry name" value="CheY-like_superfamily"/>
</dbReference>
<comment type="catalytic activity">
    <reaction evidence="1">
        <text>ATP + protein L-histidine = ADP + protein N-phospho-L-histidine.</text>
        <dbReference type="EC" id="2.7.13.3"/>
    </reaction>
</comment>
<feature type="transmembrane region" description="Helical" evidence="14">
    <location>
        <begin position="298"/>
        <end position="320"/>
    </location>
</feature>
<proteinExistence type="predicted"/>
<dbReference type="InterPro" id="IPR013767">
    <property type="entry name" value="PAS_fold"/>
</dbReference>
<evidence type="ECO:0000313" key="20">
    <source>
        <dbReference type="Proteomes" id="UP000290637"/>
    </source>
</evidence>
<keyword evidence="20" id="KW-1185">Reference proteome</keyword>
<dbReference type="CDD" id="cd00156">
    <property type="entry name" value="REC"/>
    <property type="match status" value="1"/>
</dbReference>
<feature type="modified residue" description="4-aspartylphosphate" evidence="13">
    <location>
        <position position="926"/>
    </location>
</feature>
<dbReference type="Pfam" id="PF00989">
    <property type="entry name" value="PAS"/>
    <property type="match status" value="1"/>
</dbReference>
<dbReference type="Proteomes" id="UP000290637">
    <property type="component" value="Chromosome"/>
</dbReference>
<dbReference type="NCBIfam" id="TIGR00229">
    <property type="entry name" value="sensory_box"/>
    <property type="match status" value="1"/>
</dbReference>
<evidence type="ECO:0000256" key="4">
    <source>
        <dbReference type="ARBA" id="ARBA00022553"/>
    </source>
</evidence>
<evidence type="ECO:0000256" key="1">
    <source>
        <dbReference type="ARBA" id="ARBA00000085"/>
    </source>
</evidence>
<dbReference type="SUPFAM" id="SSF52172">
    <property type="entry name" value="CheY-like"/>
    <property type="match status" value="2"/>
</dbReference>
<keyword evidence="6 14" id="KW-0812">Transmembrane</keyword>
<dbReference type="EC" id="2.7.13.3" evidence="3"/>
<dbReference type="GO" id="GO:0005524">
    <property type="term" value="F:ATP binding"/>
    <property type="evidence" value="ECO:0007669"/>
    <property type="project" value="UniProtKB-KW"/>
</dbReference>
<dbReference type="GO" id="GO:0006355">
    <property type="term" value="P:regulation of DNA-templated transcription"/>
    <property type="evidence" value="ECO:0007669"/>
    <property type="project" value="InterPro"/>
</dbReference>
<dbReference type="Gene3D" id="3.30.450.20">
    <property type="entry name" value="PAS domain"/>
    <property type="match status" value="1"/>
</dbReference>
<dbReference type="PROSITE" id="PS50110">
    <property type="entry name" value="RESPONSE_REGULATORY"/>
    <property type="match status" value="2"/>
</dbReference>
<dbReference type="InterPro" id="IPR001789">
    <property type="entry name" value="Sig_transdc_resp-reg_receiver"/>
</dbReference>
<keyword evidence="9" id="KW-0067">ATP-binding</keyword>
<evidence type="ECO:0000256" key="12">
    <source>
        <dbReference type="ARBA" id="ARBA00023136"/>
    </source>
</evidence>
<dbReference type="Gene3D" id="3.30.450.350">
    <property type="entry name" value="CHASE domain"/>
    <property type="match status" value="1"/>
</dbReference>
<evidence type="ECO:0000259" key="17">
    <source>
        <dbReference type="PROSITE" id="PS50112"/>
    </source>
</evidence>
<feature type="domain" description="PAS" evidence="17">
    <location>
        <begin position="347"/>
        <end position="398"/>
    </location>
</feature>
<evidence type="ECO:0000256" key="8">
    <source>
        <dbReference type="ARBA" id="ARBA00022777"/>
    </source>
</evidence>
<keyword evidence="4 13" id="KW-0597">Phosphoprotein</keyword>
<dbReference type="SMART" id="SM00448">
    <property type="entry name" value="REC"/>
    <property type="match status" value="2"/>
</dbReference>
<dbReference type="PRINTS" id="PR00344">
    <property type="entry name" value="BCTRLSENSOR"/>
</dbReference>
<dbReference type="Gene3D" id="1.10.287.130">
    <property type="match status" value="1"/>
</dbReference>
<dbReference type="PANTHER" id="PTHR43065">
    <property type="entry name" value="SENSOR HISTIDINE KINASE"/>
    <property type="match status" value="1"/>
</dbReference>
<evidence type="ECO:0000256" key="3">
    <source>
        <dbReference type="ARBA" id="ARBA00012438"/>
    </source>
</evidence>
<evidence type="ECO:0000256" key="7">
    <source>
        <dbReference type="ARBA" id="ARBA00022741"/>
    </source>
</evidence>
<keyword evidence="12 14" id="KW-0472">Membrane</keyword>
<keyword evidence="8" id="KW-0418">Kinase</keyword>
<keyword evidence="11" id="KW-0902">Two-component regulatory system</keyword>
<dbReference type="InterPro" id="IPR005467">
    <property type="entry name" value="His_kinase_dom"/>
</dbReference>
<dbReference type="PROSITE" id="PS50109">
    <property type="entry name" value="HIS_KIN"/>
    <property type="match status" value="1"/>
</dbReference>
<gene>
    <name evidence="19" type="ORF">EWM63_23150</name>
</gene>
<evidence type="ECO:0000256" key="13">
    <source>
        <dbReference type="PROSITE-ProRule" id="PRU00169"/>
    </source>
</evidence>
<feature type="modified residue" description="4-aspartylphosphate" evidence="13">
    <location>
        <position position="791"/>
    </location>
</feature>
<evidence type="ECO:0000259" key="16">
    <source>
        <dbReference type="PROSITE" id="PS50110"/>
    </source>
</evidence>
<comment type="subcellular location">
    <subcellularLocation>
        <location evidence="2">Membrane</location>
    </subcellularLocation>
</comment>
<feature type="domain" description="Response regulatory" evidence="16">
    <location>
        <begin position="741"/>
        <end position="857"/>
    </location>
</feature>
<dbReference type="InterPro" id="IPR003661">
    <property type="entry name" value="HisK_dim/P_dom"/>
</dbReference>
<dbReference type="SMART" id="SM00091">
    <property type="entry name" value="PAS"/>
    <property type="match status" value="1"/>
</dbReference>
<accession>A0A4P6L268</accession>
<dbReference type="SUPFAM" id="SSF55874">
    <property type="entry name" value="ATPase domain of HSP90 chaperone/DNA topoisomerase II/histidine kinase"/>
    <property type="match status" value="1"/>
</dbReference>
<dbReference type="PROSITE" id="PS50839">
    <property type="entry name" value="CHASE"/>
    <property type="match status" value="1"/>
</dbReference>
<evidence type="ECO:0000256" key="9">
    <source>
        <dbReference type="ARBA" id="ARBA00022840"/>
    </source>
</evidence>
<dbReference type="CDD" id="cd00082">
    <property type="entry name" value="HisKA"/>
    <property type="match status" value="1"/>
</dbReference>
<name>A0A4P6L268_9BURK</name>
<dbReference type="AlphaFoldDB" id="A0A4P6L268"/>
<dbReference type="InterPro" id="IPR003594">
    <property type="entry name" value="HATPase_dom"/>
</dbReference>
<evidence type="ECO:0000259" key="15">
    <source>
        <dbReference type="PROSITE" id="PS50109"/>
    </source>
</evidence>
<evidence type="ECO:0000313" key="19">
    <source>
        <dbReference type="EMBL" id="QBE65529.1"/>
    </source>
</evidence>
<dbReference type="InterPro" id="IPR006189">
    <property type="entry name" value="CHASE_dom"/>
</dbReference>
<evidence type="ECO:0000256" key="2">
    <source>
        <dbReference type="ARBA" id="ARBA00004370"/>
    </source>
</evidence>
<organism evidence="19 20">
    <name type="scientific">Pseudoduganella lutea</name>
    <dbReference type="NCBI Taxonomy" id="321985"/>
    <lineage>
        <taxon>Bacteria</taxon>
        <taxon>Pseudomonadati</taxon>
        <taxon>Pseudomonadota</taxon>
        <taxon>Betaproteobacteria</taxon>
        <taxon>Burkholderiales</taxon>
        <taxon>Oxalobacteraceae</taxon>
        <taxon>Telluria group</taxon>
        <taxon>Pseudoduganella</taxon>
    </lineage>
</organism>
<reference evidence="19 20" key="1">
    <citation type="submission" date="2019-02" db="EMBL/GenBank/DDBJ databases">
        <title>Draft Genome Sequences of Six Type Strains of the Genus Massilia.</title>
        <authorList>
            <person name="Miess H."/>
            <person name="Frediansyhah A."/>
            <person name="Gross H."/>
        </authorList>
    </citation>
    <scope>NUCLEOTIDE SEQUENCE [LARGE SCALE GENOMIC DNA]</scope>
    <source>
        <strain evidence="19 20">DSM 17473</strain>
    </source>
</reference>
<evidence type="ECO:0000256" key="5">
    <source>
        <dbReference type="ARBA" id="ARBA00022679"/>
    </source>
</evidence>
<dbReference type="InterPro" id="IPR000014">
    <property type="entry name" value="PAS"/>
</dbReference>
<evidence type="ECO:0000256" key="10">
    <source>
        <dbReference type="ARBA" id="ARBA00022989"/>
    </source>
</evidence>
<dbReference type="Gene3D" id="3.40.50.2300">
    <property type="match status" value="2"/>
</dbReference>
<protein>
    <recommendedName>
        <fullName evidence="3">histidine kinase</fullName>
        <ecNumber evidence="3">2.7.13.3</ecNumber>
    </recommendedName>
</protein>
<dbReference type="Pfam" id="PF02518">
    <property type="entry name" value="HATPase_c"/>
    <property type="match status" value="1"/>
</dbReference>
<dbReference type="SUPFAM" id="SSF55785">
    <property type="entry name" value="PYP-like sensor domain (PAS domain)"/>
    <property type="match status" value="1"/>
</dbReference>
<dbReference type="GO" id="GO:0016020">
    <property type="term" value="C:membrane"/>
    <property type="evidence" value="ECO:0007669"/>
    <property type="project" value="UniProtKB-SubCell"/>
</dbReference>
<dbReference type="Pfam" id="PF00072">
    <property type="entry name" value="Response_reg"/>
    <property type="match status" value="2"/>
</dbReference>
<feature type="domain" description="Histidine kinase" evidence="15">
    <location>
        <begin position="499"/>
        <end position="721"/>
    </location>
</feature>
<evidence type="ECO:0000256" key="6">
    <source>
        <dbReference type="ARBA" id="ARBA00022692"/>
    </source>
</evidence>
<keyword evidence="5" id="KW-0808">Transferase</keyword>
<dbReference type="PANTHER" id="PTHR43065:SF49">
    <property type="entry name" value="HISTIDINE KINASE"/>
    <property type="match status" value="1"/>
</dbReference>
<keyword evidence="7" id="KW-0547">Nucleotide-binding</keyword>
<dbReference type="SUPFAM" id="SSF47384">
    <property type="entry name" value="Homodimeric domain of signal transducing histidine kinase"/>
    <property type="match status" value="1"/>
</dbReference>
<dbReference type="OrthoDB" id="9763119at2"/>
<evidence type="ECO:0000256" key="14">
    <source>
        <dbReference type="SAM" id="Phobius"/>
    </source>
</evidence>
<evidence type="ECO:0000256" key="11">
    <source>
        <dbReference type="ARBA" id="ARBA00023012"/>
    </source>
</evidence>